<feature type="compositionally biased region" description="Acidic residues" evidence="3">
    <location>
        <begin position="344"/>
        <end position="356"/>
    </location>
</feature>
<feature type="compositionally biased region" description="Basic and acidic residues" evidence="3">
    <location>
        <begin position="434"/>
        <end position="448"/>
    </location>
</feature>
<dbReference type="GO" id="GO:0006325">
    <property type="term" value="P:chromatin organization"/>
    <property type="evidence" value="ECO:0007669"/>
    <property type="project" value="UniProtKB-ARBA"/>
</dbReference>
<dbReference type="PROSITE" id="PS50014">
    <property type="entry name" value="BROMODOMAIN_2"/>
    <property type="match status" value="1"/>
</dbReference>
<dbReference type="PANTHER" id="PTHR15398:SF4">
    <property type="entry name" value="BROMODOMAIN-CONTAINING PROTEIN 8 ISOFORM X1"/>
    <property type="match status" value="1"/>
</dbReference>
<feature type="compositionally biased region" description="Acidic residues" evidence="3">
    <location>
        <begin position="278"/>
        <end position="288"/>
    </location>
</feature>
<feature type="compositionally biased region" description="Basic residues" evidence="3">
    <location>
        <begin position="489"/>
        <end position="509"/>
    </location>
</feature>
<evidence type="ECO:0000313" key="6">
    <source>
        <dbReference type="Proteomes" id="UP000823405"/>
    </source>
</evidence>
<protein>
    <submittedName>
        <fullName evidence="5">Bromodomain-containing protein 8</fullName>
    </submittedName>
</protein>
<evidence type="ECO:0000256" key="3">
    <source>
        <dbReference type="SAM" id="MobiDB-lite"/>
    </source>
</evidence>
<dbReference type="OrthoDB" id="1742084at2759"/>
<feature type="compositionally biased region" description="Basic and acidic residues" evidence="3">
    <location>
        <begin position="141"/>
        <end position="157"/>
    </location>
</feature>
<evidence type="ECO:0000256" key="2">
    <source>
        <dbReference type="PROSITE-ProRule" id="PRU00035"/>
    </source>
</evidence>
<evidence type="ECO:0000256" key="1">
    <source>
        <dbReference type="ARBA" id="ARBA00023117"/>
    </source>
</evidence>
<dbReference type="Gene3D" id="1.20.920.10">
    <property type="entry name" value="Bromodomain-like"/>
    <property type="match status" value="1"/>
</dbReference>
<dbReference type="EMBL" id="JAAAIN010000732">
    <property type="protein sequence ID" value="KAG0311284.1"/>
    <property type="molecule type" value="Genomic_DNA"/>
</dbReference>
<dbReference type="GO" id="GO:0035267">
    <property type="term" value="C:NuA4 histone acetyltransferase complex"/>
    <property type="evidence" value="ECO:0007669"/>
    <property type="project" value="TreeGrafter"/>
</dbReference>
<keyword evidence="6" id="KW-1185">Reference proteome</keyword>
<proteinExistence type="predicted"/>
<keyword evidence="1 2" id="KW-0103">Bromodomain</keyword>
<dbReference type="SMART" id="SM00297">
    <property type="entry name" value="BROMO"/>
    <property type="match status" value="1"/>
</dbReference>
<organism evidence="5 6">
    <name type="scientific">Linnemannia gamsii</name>
    <dbReference type="NCBI Taxonomy" id="64522"/>
    <lineage>
        <taxon>Eukaryota</taxon>
        <taxon>Fungi</taxon>
        <taxon>Fungi incertae sedis</taxon>
        <taxon>Mucoromycota</taxon>
        <taxon>Mortierellomycotina</taxon>
        <taxon>Mortierellomycetes</taxon>
        <taxon>Mortierellales</taxon>
        <taxon>Mortierellaceae</taxon>
        <taxon>Linnemannia</taxon>
    </lineage>
</organism>
<dbReference type="InterPro" id="IPR036427">
    <property type="entry name" value="Bromodomain-like_sf"/>
</dbReference>
<name>A0A9P6R789_9FUNG</name>
<feature type="domain" description="Bromo" evidence="4">
    <location>
        <begin position="557"/>
        <end position="627"/>
    </location>
</feature>
<dbReference type="PRINTS" id="PR00503">
    <property type="entry name" value="BROMODOMAIN"/>
</dbReference>
<comment type="caution">
    <text evidence="5">The sequence shown here is derived from an EMBL/GenBank/DDBJ whole genome shotgun (WGS) entry which is preliminary data.</text>
</comment>
<feature type="compositionally biased region" description="Basic and acidic residues" evidence="3">
    <location>
        <begin position="384"/>
        <end position="401"/>
    </location>
</feature>
<accession>A0A9P6R789</accession>
<feature type="compositionally biased region" description="Acidic residues" evidence="3">
    <location>
        <begin position="471"/>
        <end position="484"/>
    </location>
</feature>
<feature type="region of interest" description="Disordered" evidence="3">
    <location>
        <begin position="652"/>
        <end position="708"/>
    </location>
</feature>
<evidence type="ECO:0000259" key="4">
    <source>
        <dbReference type="PROSITE" id="PS50014"/>
    </source>
</evidence>
<reference evidence="5" key="1">
    <citation type="journal article" date="2020" name="Fungal Divers.">
        <title>Resolving the Mortierellaceae phylogeny through synthesis of multi-gene phylogenetics and phylogenomics.</title>
        <authorList>
            <person name="Vandepol N."/>
            <person name="Liber J."/>
            <person name="Desiro A."/>
            <person name="Na H."/>
            <person name="Kennedy M."/>
            <person name="Barry K."/>
            <person name="Grigoriev I.V."/>
            <person name="Miller A.N."/>
            <person name="O'Donnell K."/>
            <person name="Stajich J.E."/>
            <person name="Bonito G."/>
        </authorList>
    </citation>
    <scope>NUCLEOTIDE SEQUENCE</scope>
    <source>
        <strain evidence="5">NVP60</strain>
    </source>
</reference>
<feature type="region of interest" description="Disordered" evidence="3">
    <location>
        <begin position="141"/>
        <end position="539"/>
    </location>
</feature>
<feature type="compositionally biased region" description="Polar residues" evidence="3">
    <location>
        <begin position="327"/>
        <end position="337"/>
    </location>
</feature>
<feature type="compositionally biased region" description="Low complexity" evidence="3">
    <location>
        <begin position="258"/>
        <end position="277"/>
    </location>
</feature>
<feature type="compositionally biased region" description="Low complexity" evidence="3">
    <location>
        <begin position="158"/>
        <end position="172"/>
    </location>
</feature>
<sequence length="708" mass="77436">MSDVTTTTTDIKSDSEPWSVLENLILAQAIYKCGDTNWVAIARTIKGHPQIHRSSNFFSQKSCAIQYTLLLENLEAETSRSKQTRANDADIPSVVKLAGQLYNQRILEIKALIRKDEERFRALVAELDDIRQGKWDDQLEEELKKNPPPPEPEHESEPSTNEAEATSSTETSQHPQQDSEPLQIDTTAPSSLSSPVSSTLSEKPEDAGLVMQEDTSEVEQPVTFTTSSAEGASEIQTGSEQKDVEMEEVGEPESTSQTPAVSASTPVASSNTPAASNVDEDVEMEDITSTDSPSVVSETLTPVEAPKSATVQDGGSNLKKLEVDTGSIASSPTSASDLSPPGAMEEEEDEDEDEEELHTPKKEPVSSSPAVDKAMDDSEIDEADQAKEVESVKEEADKKADEEENEEADKDDAVGQELEPDSRNTPDDSSEAGDDSKVNEDVVIKSEDAMNDTEQEDDAAKDGQDEGVTSADDDEEEEEEGEEEAVTKSPRKPRKIKTSVPVKRKRRSGRGGADVEDSYNSSDSEATESVSNMSDQRNQMDDKKWKKILMMIWTDIANHRFGAVFMQPIKEHDAPGYYYMIKRPMDLKSIKERIRDGQITNADEFHRDVLLMFMNALMYNGEDTEVYQMAMAMMTEVEQIIKNFKSSQSFAPTGASGGTGGSGNASISTTPTTRTAGSDTFSGTTMISSGQPSSRRRKSSGMEMTPVE</sequence>
<dbReference type="PANTHER" id="PTHR15398">
    <property type="entry name" value="BROMODOMAIN-CONTAINING PROTEIN 8"/>
    <property type="match status" value="1"/>
</dbReference>
<dbReference type="Proteomes" id="UP000823405">
    <property type="component" value="Unassembled WGS sequence"/>
</dbReference>
<feature type="compositionally biased region" description="Polar residues" evidence="3">
    <location>
        <begin position="289"/>
        <end position="300"/>
    </location>
</feature>
<dbReference type="AlphaFoldDB" id="A0A9P6R789"/>
<dbReference type="InterPro" id="IPR001487">
    <property type="entry name" value="Bromodomain"/>
</dbReference>
<gene>
    <name evidence="5" type="primary">BRD8</name>
    <name evidence="5" type="ORF">BGZ97_011951</name>
</gene>
<feature type="compositionally biased region" description="Polar residues" evidence="3">
    <location>
        <begin position="671"/>
        <end position="693"/>
    </location>
</feature>
<feature type="compositionally biased region" description="Polar residues" evidence="3">
    <location>
        <begin position="173"/>
        <end position="188"/>
    </location>
</feature>
<feature type="compositionally biased region" description="Low complexity" evidence="3">
    <location>
        <begin position="189"/>
        <end position="201"/>
    </location>
</feature>
<feature type="compositionally biased region" description="Polar residues" evidence="3">
    <location>
        <begin position="222"/>
        <end position="239"/>
    </location>
</feature>
<evidence type="ECO:0000313" key="5">
    <source>
        <dbReference type="EMBL" id="KAG0311284.1"/>
    </source>
</evidence>
<dbReference type="Pfam" id="PF00439">
    <property type="entry name" value="Bromodomain"/>
    <property type="match status" value="1"/>
</dbReference>
<dbReference type="SUPFAM" id="SSF47370">
    <property type="entry name" value="Bromodomain"/>
    <property type="match status" value="1"/>
</dbReference>
<feature type="compositionally biased region" description="Polar residues" evidence="3">
    <location>
        <begin position="518"/>
        <end position="537"/>
    </location>
</feature>